<reference evidence="3" key="1">
    <citation type="journal article" date="2015" name="PeerJ">
        <title>First genomic representation of candidate bacterial phylum KSB3 points to enhanced environmental sensing as a trigger of wastewater bulking.</title>
        <authorList>
            <person name="Sekiguchi Y."/>
            <person name="Ohashi A."/>
            <person name="Parks D.H."/>
            <person name="Yamauchi T."/>
            <person name="Tyson G.W."/>
            <person name="Hugenholtz P."/>
        </authorList>
    </citation>
    <scope>NUCLEOTIDE SEQUENCE [LARGE SCALE GENOMIC DNA]</scope>
</reference>
<dbReference type="GO" id="GO:0004803">
    <property type="term" value="F:transposase activity"/>
    <property type="evidence" value="ECO:0007669"/>
    <property type="project" value="InterPro"/>
</dbReference>
<dbReference type="HOGENOM" id="CLU_101320_0_1_0"/>
<organism evidence="3">
    <name type="scientific">Vecturithrix granuli</name>
    <dbReference type="NCBI Taxonomy" id="1499967"/>
    <lineage>
        <taxon>Bacteria</taxon>
        <taxon>Candidatus Moduliflexota</taxon>
        <taxon>Candidatus Vecturitrichia</taxon>
        <taxon>Candidatus Vecturitrichales</taxon>
        <taxon>Candidatus Vecturitrichaceae</taxon>
        <taxon>Candidatus Vecturithrix</taxon>
    </lineage>
</organism>
<dbReference type="Gene3D" id="3.30.70.1290">
    <property type="entry name" value="Transposase IS200-like"/>
    <property type="match status" value="2"/>
</dbReference>
<name>A0A081C7K8_VECG1</name>
<evidence type="ECO:0000256" key="1">
    <source>
        <dbReference type="SAM" id="MobiDB-lite"/>
    </source>
</evidence>
<keyword evidence="4" id="KW-1185">Reference proteome</keyword>
<dbReference type="EMBL" id="DF820473">
    <property type="protein sequence ID" value="GAK60563.1"/>
    <property type="molecule type" value="Genomic_DNA"/>
</dbReference>
<gene>
    <name evidence="3" type="ORF">U27_00460</name>
</gene>
<proteinExistence type="predicted"/>
<accession>A0A081C7K8</accession>
<feature type="region of interest" description="Disordered" evidence="1">
    <location>
        <begin position="106"/>
        <end position="125"/>
    </location>
</feature>
<dbReference type="eggNOG" id="COG1943">
    <property type="taxonomic scope" value="Bacteria"/>
</dbReference>
<dbReference type="AlphaFoldDB" id="A0A081C7K8"/>
<dbReference type="PANTHER" id="PTHR33360:SF2">
    <property type="entry name" value="TRANSPOSASE FOR INSERTION SEQUENCE ELEMENT IS200"/>
    <property type="match status" value="1"/>
</dbReference>
<dbReference type="SUPFAM" id="SSF143422">
    <property type="entry name" value="Transposase IS200-like"/>
    <property type="match status" value="1"/>
</dbReference>
<dbReference type="Pfam" id="PF01797">
    <property type="entry name" value="Y1_Tnp"/>
    <property type="match status" value="1"/>
</dbReference>
<dbReference type="PANTHER" id="PTHR33360">
    <property type="entry name" value="TRANSPOSASE FOR INSERTION SEQUENCE ELEMENT IS200"/>
    <property type="match status" value="1"/>
</dbReference>
<evidence type="ECO:0000313" key="3">
    <source>
        <dbReference type="EMBL" id="GAK60563.1"/>
    </source>
</evidence>
<dbReference type="Proteomes" id="UP000030661">
    <property type="component" value="Unassembled WGS sequence"/>
</dbReference>
<sequence>MDEYRSLAHTTWTCKYHVVCIPQYRRNVLYGKLRKELGSIFHELAKPKERTIEHGGLSRSCAYGDLDSPQSLWARGFFVSMVGVDEETIREYIRHQEEEDKRLDQLDLFRSKGSSHEDDKDQLLP</sequence>
<dbReference type="GO" id="GO:0006313">
    <property type="term" value="P:DNA transposition"/>
    <property type="evidence" value="ECO:0007669"/>
    <property type="project" value="InterPro"/>
</dbReference>
<feature type="domain" description="Transposase IS200-like" evidence="2">
    <location>
        <begin position="11"/>
        <end position="96"/>
    </location>
</feature>
<evidence type="ECO:0000259" key="2">
    <source>
        <dbReference type="SMART" id="SM01321"/>
    </source>
</evidence>
<dbReference type="SMART" id="SM01321">
    <property type="entry name" value="Y1_Tnp"/>
    <property type="match status" value="1"/>
</dbReference>
<protein>
    <submittedName>
        <fullName evidence="3">Transposase of ISCARN10, IS200/IS605 family IS200 group</fullName>
    </submittedName>
</protein>
<evidence type="ECO:0000313" key="4">
    <source>
        <dbReference type="Proteomes" id="UP000030661"/>
    </source>
</evidence>
<dbReference type="InterPro" id="IPR036515">
    <property type="entry name" value="Transposase_17_sf"/>
</dbReference>
<dbReference type="InterPro" id="IPR002686">
    <property type="entry name" value="Transposase_17"/>
</dbReference>
<dbReference type="STRING" id="1499967.U27_00460"/>
<dbReference type="GO" id="GO:0003677">
    <property type="term" value="F:DNA binding"/>
    <property type="evidence" value="ECO:0007669"/>
    <property type="project" value="InterPro"/>
</dbReference>